<keyword evidence="2" id="KW-1133">Transmembrane helix</keyword>
<gene>
    <name evidence="3" type="ORF">A2744_00310</name>
</gene>
<comment type="caution">
    <text evidence="3">The sequence shown here is derived from an EMBL/GenBank/DDBJ whole genome shotgun (WGS) entry which is preliminary data.</text>
</comment>
<accession>A0A1G1Y1C2</accession>
<protein>
    <submittedName>
        <fullName evidence="3">Uncharacterized protein</fullName>
    </submittedName>
</protein>
<proteinExistence type="predicted"/>
<feature type="compositionally biased region" description="Low complexity" evidence="1">
    <location>
        <begin position="193"/>
        <end position="217"/>
    </location>
</feature>
<dbReference type="AlphaFoldDB" id="A0A1G1Y1C2"/>
<evidence type="ECO:0000313" key="3">
    <source>
        <dbReference type="EMBL" id="OGY45994.1"/>
    </source>
</evidence>
<keyword evidence="2" id="KW-0812">Transmembrane</keyword>
<evidence type="ECO:0000256" key="1">
    <source>
        <dbReference type="SAM" id="MobiDB-lite"/>
    </source>
</evidence>
<feature type="region of interest" description="Disordered" evidence="1">
    <location>
        <begin position="187"/>
        <end position="217"/>
    </location>
</feature>
<dbReference type="STRING" id="1797535.A2744_00310"/>
<keyword evidence="2" id="KW-0472">Membrane</keyword>
<evidence type="ECO:0000256" key="2">
    <source>
        <dbReference type="SAM" id="Phobius"/>
    </source>
</evidence>
<name>A0A1G1Y1C2_9BACT</name>
<organism evidence="3 4">
    <name type="scientific">Candidatus Buchananbacteria bacterium RIFCSPHIGHO2_01_FULL_44_11</name>
    <dbReference type="NCBI Taxonomy" id="1797535"/>
    <lineage>
        <taxon>Bacteria</taxon>
        <taxon>Candidatus Buchananiibacteriota</taxon>
    </lineage>
</organism>
<sequence length="217" mass="23647">MSTRIKALIGGVGVVVVVVVIIMLRSFGGNHGAASAASTNPPLDQNREVELLIMSAPYSDAVKLDALRSFRQTGVSQIAEEQLRRMVLLPAQVSQLEQNLTESQKAAEENLNKKILGVQRQTTLAIDELNTRFTKAENQSGADLSSPFAHLPMRGGGQTTVEANQIDREFRNRLAKIEAELSRRQDPAIRVDPTTGTQQNQPTTGTTTQTPIPIIHN</sequence>
<dbReference type="EMBL" id="MHIE01000009">
    <property type="protein sequence ID" value="OGY45994.1"/>
    <property type="molecule type" value="Genomic_DNA"/>
</dbReference>
<feature type="transmembrane region" description="Helical" evidence="2">
    <location>
        <begin position="7"/>
        <end position="28"/>
    </location>
</feature>
<reference evidence="3 4" key="1">
    <citation type="journal article" date="2016" name="Nat. Commun.">
        <title>Thousands of microbial genomes shed light on interconnected biogeochemical processes in an aquifer system.</title>
        <authorList>
            <person name="Anantharaman K."/>
            <person name="Brown C.T."/>
            <person name="Hug L.A."/>
            <person name="Sharon I."/>
            <person name="Castelle C.J."/>
            <person name="Probst A.J."/>
            <person name="Thomas B.C."/>
            <person name="Singh A."/>
            <person name="Wilkins M.J."/>
            <person name="Karaoz U."/>
            <person name="Brodie E.L."/>
            <person name="Williams K.H."/>
            <person name="Hubbard S.S."/>
            <person name="Banfield J.F."/>
        </authorList>
    </citation>
    <scope>NUCLEOTIDE SEQUENCE [LARGE SCALE GENOMIC DNA]</scope>
</reference>
<evidence type="ECO:0000313" key="4">
    <source>
        <dbReference type="Proteomes" id="UP000178240"/>
    </source>
</evidence>
<dbReference type="Proteomes" id="UP000178240">
    <property type="component" value="Unassembled WGS sequence"/>
</dbReference>